<evidence type="ECO:0000313" key="2">
    <source>
        <dbReference type="EMBL" id="RAL16571.1"/>
    </source>
</evidence>
<sequence length="166" mass="17607">MSQDYTAVTGSFIPVPTAFDGTPEGLVNAVKVGVVPTTSLNRESGKKVEQVLDIATVTHQGLVDFAAVDTSDIHFKKLERDCELMKEALGNHPEEINQALKLMCSGQATTQAIESATAALAKVGLTEQDYRKQGGGLIGLLVVAAAIVFVSGFTQYVSSSHSFYLS</sequence>
<dbReference type="OrthoDB" id="10394670at2759"/>
<evidence type="ECO:0000256" key="1">
    <source>
        <dbReference type="SAM" id="Phobius"/>
    </source>
</evidence>
<proteinExistence type="predicted"/>
<name>A0A395I957_ASPHC</name>
<dbReference type="RefSeq" id="XP_025555725.1">
    <property type="nucleotide sequence ID" value="XM_025699156.1"/>
</dbReference>
<keyword evidence="1" id="KW-1133">Transmembrane helix</keyword>
<protein>
    <submittedName>
        <fullName evidence="2">Uncharacterized protein</fullName>
    </submittedName>
</protein>
<dbReference type="AlphaFoldDB" id="A0A395I957"/>
<dbReference type="VEuPathDB" id="FungiDB:BO97DRAFT_456253"/>
<accession>A0A395I957</accession>
<evidence type="ECO:0000313" key="3">
    <source>
        <dbReference type="Proteomes" id="UP000248961"/>
    </source>
</evidence>
<keyword evidence="3" id="KW-1185">Reference proteome</keyword>
<feature type="transmembrane region" description="Helical" evidence="1">
    <location>
        <begin position="137"/>
        <end position="157"/>
    </location>
</feature>
<gene>
    <name evidence="2" type="ORF">BO97DRAFT_456253</name>
</gene>
<keyword evidence="1" id="KW-0812">Transmembrane</keyword>
<dbReference type="EMBL" id="KZ824269">
    <property type="protein sequence ID" value="RAL16571.1"/>
    <property type="molecule type" value="Genomic_DNA"/>
</dbReference>
<organism evidence="2 3">
    <name type="scientific">Aspergillus homomorphus (strain CBS 101889)</name>
    <dbReference type="NCBI Taxonomy" id="1450537"/>
    <lineage>
        <taxon>Eukaryota</taxon>
        <taxon>Fungi</taxon>
        <taxon>Dikarya</taxon>
        <taxon>Ascomycota</taxon>
        <taxon>Pezizomycotina</taxon>
        <taxon>Eurotiomycetes</taxon>
        <taxon>Eurotiomycetidae</taxon>
        <taxon>Eurotiales</taxon>
        <taxon>Aspergillaceae</taxon>
        <taxon>Aspergillus</taxon>
        <taxon>Aspergillus subgen. Circumdati</taxon>
    </lineage>
</organism>
<dbReference type="GeneID" id="37203445"/>
<dbReference type="Proteomes" id="UP000248961">
    <property type="component" value="Unassembled WGS sequence"/>
</dbReference>
<keyword evidence="1" id="KW-0472">Membrane</keyword>
<reference evidence="2 3" key="1">
    <citation type="submission" date="2018-02" db="EMBL/GenBank/DDBJ databases">
        <title>The genomes of Aspergillus section Nigri reveals drivers in fungal speciation.</title>
        <authorList>
            <consortium name="DOE Joint Genome Institute"/>
            <person name="Vesth T.C."/>
            <person name="Nybo J."/>
            <person name="Theobald S."/>
            <person name="Brandl J."/>
            <person name="Frisvad J.C."/>
            <person name="Nielsen K.F."/>
            <person name="Lyhne E.K."/>
            <person name="Kogle M.E."/>
            <person name="Kuo A."/>
            <person name="Riley R."/>
            <person name="Clum A."/>
            <person name="Nolan M."/>
            <person name="Lipzen A."/>
            <person name="Salamov A."/>
            <person name="Henrissat B."/>
            <person name="Wiebenga A."/>
            <person name="De vries R.P."/>
            <person name="Grigoriev I.V."/>
            <person name="Mortensen U.H."/>
            <person name="Andersen M.R."/>
            <person name="Baker S.E."/>
        </authorList>
    </citation>
    <scope>NUCLEOTIDE SEQUENCE [LARGE SCALE GENOMIC DNA]</scope>
    <source>
        <strain evidence="2 3">CBS 101889</strain>
    </source>
</reference>